<sequence>MCVVLLLIFMLAPVASFAAQAQDYAAWSKKNLDGSWTRITETAVDTSSLPSAVPKDIGKFCPTYKHLPRKKRIQFWVGLLSSMAEFESTFDPGAAARGPSKDVFRRRDTNRGLLQISKESANQPGYSCGIKKAKRLHDPAIHLPCAVKILSTWVSADHVIASYKGNKKTRGGGRYWAVLQEKNGRLPAISSFTRNLSFCRKD</sequence>
<proteinExistence type="predicted"/>
<reference evidence="2 3" key="1">
    <citation type="submission" date="2016-10" db="EMBL/GenBank/DDBJ databases">
        <authorList>
            <person name="de Groot N.N."/>
        </authorList>
    </citation>
    <scope>NUCLEOTIDE SEQUENCE [LARGE SCALE GENOMIC DNA]</scope>
    <source>
        <strain evidence="2 3">Nl14</strain>
    </source>
</reference>
<evidence type="ECO:0000256" key="1">
    <source>
        <dbReference type="SAM" id="SignalP"/>
    </source>
</evidence>
<dbReference type="RefSeq" id="WP_074973517.1">
    <property type="nucleotide sequence ID" value="NZ_FPBZ01000003.1"/>
</dbReference>
<protein>
    <submittedName>
        <fullName evidence="2">Transglycosylase SLT domain-containing protein</fullName>
    </submittedName>
</protein>
<name>A0A1I7G424_9PROT</name>
<evidence type="ECO:0000313" key="2">
    <source>
        <dbReference type="EMBL" id="SFU43210.1"/>
    </source>
</evidence>
<dbReference type="AlphaFoldDB" id="A0A1I7G424"/>
<dbReference type="SUPFAM" id="SSF53955">
    <property type="entry name" value="Lysozyme-like"/>
    <property type="match status" value="1"/>
</dbReference>
<feature type="chain" id="PRO_5010384951" evidence="1">
    <location>
        <begin position="22"/>
        <end position="202"/>
    </location>
</feature>
<accession>A0A1I7G424</accession>
<dbReference type="InterPro" id="IPR023346">
    <property type="entry name" value="Lysozyme-like_dom_sf"/>
</dbReference>
<gene>
    <name evidence="2" type="ORF">SAMN05216417_103155</name>
</gene>
<dbReference type="Proteomes" id="UP000182649">
    <property type="component" value="Unassembled WGS sequence"/>
</dbReference>
<evidence type="ECO:0000313" key="3">
    <source>
        <dbReference type="Proteomes" id="UP000182649"/>
    </source>
</evidence>
<dbReference type="EMBL" id="FPBZ01000003">
    <property type="protein sequence ID" value="SFU43210.1"/>
    <property type="molecule type" value="Genomic_DNA"/>
</dbReference>
<dbReference type="OrthoDB" id="5763339at2"/>
<keyword evidence="1" id="KW-0732">Signal</keyword>
<feature type="signal peptide" evidence="1">
    <location>
        <begin position="1"/>
        <end position="21"/>
    </location>
</feature>
<organism evidence="2 3">
    <name type="scientific">Nitrosospira multiformis</name>
    <dbReference type="NCBI Taxonomy" id="1231"/>
    <lineage>
        <taxon>Bacteria</taxon>
        <taxon>Pseudomonadati</taxon>
        <taxon>Pseudomonadota</taxon>
        <taxon>Betaproteobacteria</taxon>
        <taxon>Nitrosomonadales</taxon>
        <taxon>Nitrosomonadaceae</taxon>
        <taxon>Nitrosospira</taxon>
    </lineage>
</organism>